<feature type="transmembrane region" description="Helical" evidence="8">
    <location>
        <begin position="194"/>
        <end position="213"/>
    </location>
</feature>
<gene>
    <name evidence="9" type="ORF">RED65_11740</name>
</gene>
<dbReference type="AlphaFoldDB" id="Q1N140"/>
<proteinExistence type="inferred from homology"/>
<comment type="caution">
    <text evidence="9">The sequence shown here is derived from an EMBL/GenBank/DDBJ whole genome shotgun (WGS) entry which is preliminary data.</text>
</comment>
<name>Q1N140_9GAMM</name>
<feature type="transmembrane region" description="Helical" evidence="8">
    <location>
        <begin position="104"/>
        <end position="121"/>
    </location>
</feature>
<dbReference type="HOGENOM" id="CLU_051078_2_1_6"/>
<comment type="subcellular location">
    <subcellularLocation>
        <location evidence="1">Cell membrane</location>
        <topology evidence="1">Multi-pass membrane protein</topology>
    </subcellularLocation>
</comment>
<dbReference type="GO" id="GO:0140911">
    <property type="term" value="F:pore-forming activity"/>
    <property type="evidence" value="ECO:0007669"/>
    <property type="project" value="InterPro"/>
</dbReference>
<dbReference type="PANTHER" id="PTHR20855:SF3">
    <property type="entry name" value="LD03007P"/>
    <property type="match status" value="1"/>
</dbReference>
<evidence type="ECO:0000256" key="6">
    <source>
        <dbReference type="ARBA" id="ARBA00023136"/>
    </source>
</evidence>
<evidence type="ECO:0000256" key="7">
    <source>
        <dbReference type="PIRSR" id="PIRSR604254-1"/>
    </source>
</evidence>
<dbReference type="NCBIfam" id="TIGR01065">
    <property type="entry name" value="hlyIII"/>
    <property type="match status" value="1"/>
</dbReference>
<evidence type="ECO:0000313" key="10">
    <source>
        <dbReference type="Proteomes" id="UP000004263"/>
    </source>
</evidence>
<feature type="transmembrane region" description="Helical" evidence="8">
    <location>
        <begin position="12"/>
        <end position="31"/>
    </location>
</feature>
<dbReference type="GO" id="GO:0005886">
    <property type="term" value="C:plasma membrane"/>
    <property type="evidence" value="ECO:0007669"/>
    <property type="project" value="UniProtKB-SubCell"/>
</dbReference>
<keyword evidence="4 8" id="KW-0812">Transmembrane</keyword>
<evidence type="ECO:0000313" key="9">
    <source>
        <dbReference type="EMBL" id="EAT12011.1"/>
    </source>
</evidence>
<feature type="binding site" evidence="7">
    <location>
        <position position="196"/>
    </location>
    <ligand>
        <name>Zn(2+)</name>
        <dbReference type="ChEBI" id="CHEBI:29105"/>
    </ligand>
</feature>
<keyword evidence="7" id="KW-0479">Metal-binding</keyword>
<dbReference type="STRING" id="207949.RED65_11740"/>
<evidence type="ECO:0000256" key="8">
    <source>
        <dbReference type="SAM" id="Phobius"/>
    </source>
</evidence>
<feature type="transmembrane region" description="Helical" evidence="8">
    <location>
        <begin position="78"/>
        <end position="98"/>
    </location>
</feature>
<evidence type="ECO:0000256" key="3">
    <source>
        <dbReference type="ARBA" id="ARBA00022475"/>
    </source>
</evidence>
<dbReference type="Proteomes" id="UP000004263">
    <property type="component" value="Unassembled WGS sequence"/>
</dbReference>
<dbReference type="OrthoDB" id="9813689at2"/>
<dbReference type="RefSeq" id="WP_007017475.1">
    <property type="nucleotide sequence ID" value="NZ_CH724113.1"/>
</dbReference>
<dbReference type="GO" id="GO:0046872">
    <property type="term" value="F:metal ion binding"/>
    <property type="evidence" value="ECO:0007669"/>
    <property type="project" value="UniProtKB-KW"/>
</dbReference>
<organism evidence="9 10">
    <name type="scientific">Bermanella marisrubri</name>
    <dbReference type="NCBI Taxonomy" id="207949"/>
    <lineage>
        <taxon>Bacteria</taxon>
        <taxon>Pseudomonadati</taxon>
        <taxon>Pseudomonadota</taxon>
        <taxon>Gammaproteobacteria</taxon>
        <taxon>Oceanospirillales</taxon>
        <taxon>Oceanospirillaceae</taxon>
        <taxon>Bermanella</taxon>
    </lineage>
</organism>
<evidence type="ECO:0000256" key="4">
    <source>
        <dbReference type="ARBA" id="ARBA00022692"/>
    </source>
</evidence>
<keyword evidence="10" id="KW-1185">Reference proteome</keyword>
<comment type="similarity">
    <text evidence="2">Belongs to the UPF0073 (Hly-III) family.</text>
</comment>
<accession>Q1N140</accession>
<reference evidence="9 10" key="1">
    <citation type="submission" date="2006-03" db="EMBL/GenBank/DDBJ databases">
        <authorList>
            <person name="Pinhassi J."/>
            <person name="Pedros-Alio C."/>
            <person name="Ferriera S."/>
            <person name="Johnson J."/>
            <person name="Kravitz S."/>
            <person name="Halpern A."/>
            <person name="Remington K."/>
            <person name="Beeson K."/>
            <person name="Tran B."/>
            <person name="Rogers Y.-H."/>
            <person name="Friedman R."/>
            <person name="Venter J.C."/>
        </authorList>
    </citation>
    <scope>NUCLEOTIDE SEQUENCE [LARGE SCALE GENOMIC DNA]</scope>
    <source>
        <strain evidence="9 10">RED65</strain>
    </source>
</reference>
<evidence type="ECO:0000256" key="5">
    <source>
        <dbReference type="ARBA" id="ARBA00022989"/>
    </source>
</evidence>
<dbReference type="PANTHER" id="PTHR20855">
    <property type="entry name" value="ADIPOR/PROGESTIN RECEPTOR-RELATED"/>
    <property type="match status" value="1"/>
</dbReference>
<protein>
    <submittedName>
        <fullName evidence="9">Hemolysin III</fullName>
    </submittedName>
</protein>
<dbReference type="Pfam" id="PF03006">
    <property type="entry name" value="HlyIII"/>
    <property type="match status" value="1"/>
</dbReference>
<evidence type="ECO:0000256" key="2">
    <source>
        <dbReference type="ARBA" id="ARBA00008488"/>
    </source>
</evidence>
<evidence type="ECO:0000256" key="1">
    <source>
        <dbReference type="ARBA" id="ARBA00004651"/>
    </source>
</evidence>
<dbReference type="InterPro" id="IPR004254">
    <property type="entry name" value="AdipoR/HlyIII-related"/>
</dbReference>
<feature type="transmembrane region" description="Helical" evidence="8">
    <location>
        <begin position="163"/>
        <end position="182"/>
    </location>
</feature>
<keyword evidence="6 8" id="KW-0472">Membrane</keyword>
<feature type="transmembrane region" description="Helical" evidence="8">
    <location>
        <begin position="43"/>
        <end position="66"/>
    </location>
</feature>
<dbReference type="InterPro" id="IPR005744">
    <property type="entry name" value="Hy-lIII"/>
</dbReference>
<feature type="binding site" evidence="7">
    <location>
        <position position="64"/>
    </location>
    <ligand>
        <name>Zn(2+)</name>
        <dbReference type="ChEBI" id="CHEBI:29105"/>
    </ligand>
</feature>
<keyword evidence="5 8" id="KW-1133">Transmembrane helix</keyword>
<feature type="transmembrane region" description="Helical" evidence="8">
    <location>
        <begin position="133"/>
        <end position="151"/>
    </location>
</feature>
<feature type="binding site" evidence="7">
    <location>
        <position position="192"/>
    </location>
    <ligand>
        <name>Zn(2+)</name>
        <dbReference type="ChEBI" id="CHEBI:29105"/>
    </ligand>
</feature>
<sequence length="214" mass="24059">MLHRHMREPFSGLSHLVGAILAIAVGLPYMLANLPDENFALYLAGYLVFGISMFFMFASSAIYHLLDVKEDTIRALKRIDHMAIYVMIAGSYTPYLLIGLDGAQAWWMFGIVWGIALAGILKKIFWLHAPRWLSTVLYLAMGWICLFIYAPLKEHLSDGAINWLIAGGISYSVGAVIYATKWPNFSRHFDFHDLWHVFVLGGAACHFVSVGVFL</sequence>
<dbReference type="EMBL" id="AAQH01000011">
    <property type="protein sequence ID" value="EAT12011.1"/>
    <property type="molecule type" value="Genomic_DNA"/>
</dbReference>
<keyword evidence="7" id="KW-0862">Zinc</keyword>
<keyword evidence="3" id="KW-1003">Cell membrane</keyword>